<evidence type="ECO:0000313" key="3">
    <source>
        <dbReference type="EMBL" id="ADB39721.1"/>
    </source>
</evidence>
<dbReference type="RefSeq" id="WP_012928237.1">
    <property type="nucleotide sequence ID" value="NC_013730.1"/>
</dbReference>
<gene>
    <name evidence="3" type="ordered locus">Slin_3720</name>
</gene>
<dbReference type="EMBL" id="CP001769">
    <property type="protein sequence ID" value="ADB39721.1"/>
    <property type="molecule type" value="Genomic_DNA"/>
</dbReference>
<dbReference type="AlphaFoldDB" id="D2QBY6"/>
<protein>
    <recommendedName>
        <fullName evidence="2">DUF6268 domain-containing protein</fullName>
    </recommendedName>
</protein>
<evidence type="ECO:0000256" key="1">
    <source>
        <dbReference type="SAM" id="SignalP"/>
    </source>
</evidence>
<dbReference type="Pfam" id="PF19783">
    <property type="entry name" value="DUF6268"/>
    <property type="match status" value="1"/>
</dbReference>
<keyword evidence="1" id="KW-0732">Signal</keyword>
<dbReference type="HOGENOM" id="CLU_900008_0_0_10"/>
<feature type="domain" description="DUF6268" evidence="2">
    <location>
        <begin position="72"/>
        <end position="280"/>
    </location>
</feature>
<accession>D2QBY6</accession>
<keyword evidence="4" id="KW-1185">Reference proteome</keyword>
<dbReference type="KEGG" id="sli:Slin_3720"/>
<name>D2QBY6_SPILD</name>
<feature type="chain" id="PRO_5003033602" description="DUF6268 domain-containing protein" evidence="1">
    <location>
        <begin position="20"/>
        <end position="304"/>
    </location>
</feature>
<evidence type="ECO:0000259" key="2">
    <source>
        <dbReference type="Pfam" id="PF19783"/>
    </source>
</evidence>
<feature type="signal peptide" evidence="1">
    <location>
        <begin position="1"/>
        <end position="19"/>
    </location>
</feature>
<dbReference type="STRING" id="504472.Slin_3720"/>
<organism evidence="3 4">
    <name type="scientific">Spirosoma linguale (strain ATCC 33905 / DSM 74 / LMG 10896 / Claus 1)</name>
    <dbReference type="NCBI Taxonomy" id="504472"/>
    <lineage>
        <taxon>Bacteria</taxon>
        <taxon>Pseudomonadati</taxon>
        <taxon>Bacteroidota</taxon>
        <taxon>Cytophagia</taxon>
        <taxon>Cytophagales</taxon>
        <taxon>Cytophagaceae</taxon>
        <taxon>Spirosoma</taxon>
    </lineage>
</organism>
<sequence length="304" mass="33965">MKFYLLMASLILAAGLSYGQSIKLAGIEYANYPKVAVKGSQTGQELAFREFGTYINVPIIAKKSRMIFVNGFRYFQLNTTTYNSPIYSQPEVKQTFHTIIYSLNVVKPLSPKWTMILGVLPTISSDFTKGLTSDDFLIQALALAHYKLREGFEVGGGLAYNTRFGRQILLPIIQVNYQKRLFHLNAILPTNLNAYFRTPNERLKAGLRIRTIGSFININDQIISNNTIDKLSYTRINVGPLVEWKLAGPLVMELAGGITARRKFDFSTAEKNTVSFDSESGPFLTIGLSIAPTRKKESGQGLIE</sequence>
<proteinExistence type="predicted"/>
<evidence type="ECO:0000313" key="4">
    <source>
        <dbReference type="Proteomes" id="UP000002028"/>
    </source>
</evidence>
<dbReference type="InterPro" id="IPR046235">
    <property type="entry name" value="DUF6268"/>
</dbReference>
<reference evidence="3 4" key="1">
    <citation type="journal article" date="2010" name="Stand. Genomic Sci.">
        <title>Complete genome sequence of Spirosoma linguale type strain (1).</title>
        <authorList>
            <person name="Lail K."/>
            <person name="Sikorski J."/>
            <person name="Saunders E."/>
            <person name="Lapidus A."/>
            <person name="Glavina Del Rio T."/>
            <person name="Copeland A."/>
            <person name="Tice H."/>
            <person name="Cheng J.-F."/>
            <person name="Lucas S."/>
            <person name="Nolan M."/>
            <person name="Bruce D."/>
            <person name="Goodwin L."/>
            <person name="Pitluck S."/>
            <person name="Ivanova N."/>
            <person name="Mavromatis K."/>
            <person name="Ovchinnikova G."/>
            <person name="Pati A."/>
            <person name="Chen A."/>
            <person name="Palaniappan K."/>
            <person name="Land M."/>
            <person name="Hauser L."/>
            <person name="Chang Y.-J."/>
            <person name="Jeffries C.D."/>
            <person name="Chain P."/>
            <person name="Brettin T."/>
            <person name="Detter J.C."/>
            <person name="Schuetze A."/>
            <person name="Rohde M."/>
            <person name="Tindall B.J."/>
            <person name="Goeker M."/>
            <person name="Bristow J."/>
            <person name="Eisen J.A."/>
            <person name="Markowitz V."/>
            <person name="Hugenholtz P."/>
            <person name="Kyrpides N.C."/>
            <person name="Klenk H.-P."/>
            <person name="Chen F."/>
        </authorList>
    </citation>
    <scope>NUCLEOTIDE SEQUENCE [LARGE SCALE GENOMIC DNA]</scope>
    <source>
        <strain evidence="4">ATCC 33905 / DSM 74 / LMG 10896 / Claus 1</strain>
    </source>
</reference>
<dbReference type="Proteomes" id="UP000002028">
    <property type="component" value="Chromosome"/>
</dbReference>